<dbReference type="AlphaFoldDB" id="A0A151NA18"/>
<accession>A0A151NA18</accession>
<evidence type="ECO:0000313" key="1">
    <source>
        <dbReference type="EMBL" id="KYO33673.1"/>
    </source>
</evidence>
<gene>
    <name evidence="1" type="ORF">Y1Q_0008809</name>
</gene>
<reference evidence="1 2" key="1">
    <citation type="journal article" date="2012" name="Genome Biol.">
        <title>Sequencing three crocodilian genomes to illuminate the evolution of archosaurs and amniotes.</title>
        <authorList>
            <person name="St John J.A."/>
            <person name="Braun E.L."/>
            <person name="Isberg S.R."/>
            <person name="Miles L.G."/>
            <person name="Chong A.Y."/>
            <person name="Gongora J."/>
            <person name="Dalzell P."/>
            <person name="Moran C."/>
            <person name="Bed'hom B."/>
            <person name="Abzhanov A."/>
            <person name="Burgess S.C."/>
            <person name="Cooksey A.M."/>
            <person name="Castoe T.A."/>
            <person name="Crawford N.G."/>
            <person name="Densmore L.D."/>
            <person name="Drew J.C."/>
            <person name="Edwards S.V."/>
            <person name="Faircloth B.C."/>
            <person name="Fujita M.K."/>
            <person name="Greenwold M.J."/>
            <person name="Hoffmann F.G."/>
            <person name="Howard J.M."/>
            <person name="Iguchi T."/>
            <person name="Janes D.E."/>
            <person name="Khan S.Y."/>
            <person name="Kohno S."/>
            <person name="de Koning A.J."/>
            <person name="Lance S.L."/>
            <person name="McCarthy F.M."/>
            <person name="McCormack J.E."/>
            <person name="Merchant M.E."/>
            <person name="Peterson D.G."/>
            <person name="Pollock D.D."/>
            <person name="Pourmand N."/>
            <person name="Raney B.J."/>
            <person name="Roessler K.A."/>
            <person name="Sanford J.R."/>
            <person name="Sawyer R.H."/>
            <person name="Schmidt C.J."/>
            <person name="Triplett E.W."/>
            <person name="Tuberville T.D."/>
            <person name="Venegas-Anaya M."/>
            <person name="Howard J.T."/>
            <person name="Jarvis E.D."/>
            <person name="Guillette L.J.Jr."/>
            <person name="Glenn T.C."/>
            <person name="Green R.E."/>
            <person name="Ray D.A."/>
        </authorList>
    </citation>
    <scope>NUCLEOTIDE SEQUENCE [LARGE SCALE GENOMIC DNA]</scope>
    <source>
        <strain evidence="1">KSC_2009_1</strain>
    </source>
</reference>
<evidence type="ECO:0000313" key="2">
    <source>
        <dbReference type="Proteomes" id="UP000050525"/>
    </source>
</evidence>
<sequence length="102" mass="11803">MDGQQKRQNKNKQHMLHEAMKKNMTTKITDEITNIMTQCVAEVTDIIYPAIIQYQDKKVAERDMGVEEANAKKEECQVIRNKCNGKNKCQGSVKYLSLYNPH</sequence>
<dbReference type="EMBL" id="AKHW03003682">
    <property type="protein sequence ID" value="KYO33673.1"/>
    <property type="molecule type" value="Genomic_DNA"/>
</dbReference>
<protein>
    <submittedName>
        <fullName evidence="1">Uncharacterized protein</fullName>
    </submittedName>
</protein>
<comment type="caution">
    <text evidence="1">The sequence shown here is derived from an EMBL/GenBank/DDBJ whole genome shotgun (WGS) entry which is preliminary data.</text>
</comment>
<dbReference type="Proteomes" id="UP000050525">
    <property type="component" value="Unassembled WGS sequence"/>
</dbReference>
<organism evidence="1 2">
    <name type="scientific">Alligator mississippiensis</name>
    <name type="common">American alligator</name>
    <dbReference type="NCBI Taxonomy" id="8496"/>
    <lineage>
        <taxon>Eukaryota</taxon>
        <taxon>Metazoa</taxon>
        <taxon>Chordata</taxon>
        <taxon>Craniata</taxon>
        <taxon>Vertebrata</taxon>
        <taxon>Euteleostomi</taxon>
        <taxon>Archelosauria</taxon>
        <taxon>Archosauria</taxon>
        <taxon>Crocodylia</taxon>
        <taxon>Alligatoridae</taxon>
        <taxon>Alligatorinae</taxon>
        <taxon>Alligator</taxon>
    </lineage>
</organism>
<name>A0A151NA18_ALLMI</name>
<proteinExistence type="predicted"/>
<keyword evidence="2" id="KW-1185">Reference proteome</keyword>